<evidence type="ECO:0000313" key="3">
    <source>
        <dbReference type="Proteomes" id="UP000838756"/>
    </source>
</evidence>
<evidence type="ECO:0000256" key="1">
    <source>
        <dbReference type="SAM" id="MobiDB-lite"/>
    </source>
</evidence>
<sequence length="83" mass="9222">MAWGGERGVVVLDVWRRCVVAALPAHALYLPHPDAPHAPRHERRSPDLDQVTRVQRTGERPTDATLCILCARRLIALVQAPTP</sequence>
<proteinExistence type="predicted"/>
<keyword evidence="3" id="KW-1185">Reference proteome</keyword>
<dbReference type="AlphaFoldDB" id="A0A8S4QIF4"/>
<dbReference type="Proteomes" id="UP000838756">
    <property type="component" value="Unassembled WGS sequence"/>
</dbReference>
<feature type="compositionally biased region" description="Basic and acidic residues" evidence="1">
    <location>
        <begin position="34"/>
        <end position="47"/>
    </location>
</feature>
<evidence type="ECO:0000313" key="2">
    <source>
        <dbReference type="EMBL" id="CAH2210282.1"/>
    </source>
</evidence>
<reference evidence="2" key="1">
    <citation type="submission" date="2022-03" db="EMBL/GenBank/DDBJ databases">
        <authorList>
            <person name="Lindestad O."/>
        </authorList>
    </citation>
    <scope>NUCLEOTIDE SEQUENCE</scope>
</reference>
<feature type="region of interest" description="Disordered" evidence="1">
    <location>
        <begin position="31"/>
        <end position="57"/>
    </location>
</feature>
<accession>A0A8S4QIF4</accession>
<dbReference type="EMBL" id="CAKXAJ010007112">
    <property type="protein sequence ID" value="CAH2210282.1"/>
    <property type="molecule type" value="Genomic_DNA"/>
</dbReference>
<protein>
    <submittedName>
        <fullName evidence="2">Jg3094 protein</fullName>
    </submittedName>
</protein>
<name>A0A8S4QIF4_9NEOP</name>
<gene>
    <name evidence="2" type="primary">jg3094</name>
    <name evidence="2" type="ORF">PAEG_LOCUS2192</name>
</gene>
<comment type="caution">
    <text evidence="2">The sequence shown here is derived from an EMBL/GenBank/DDBJ whole genome shotgun (WGS) entry which is preliminary data.</text>
</comment>
<organism evidence="2 3">
    <name type="scientific">Pararge aegeria aegeria</name>
    <dbReference type="NCBI Taxonomy" id="348720"/>
    <lineage>
        <taxon>Eukaryota</taxon>
        <taxon>Metazoa</taxon>
        <taxon>Ecdysozoa</taxon>
        <taxon>Arthropoda</taxon>
        <taxon>Hexapoda</taxon>
        <taxon>Insecta</taxon>
        <taxon>Pterygota</taxon>
        <taxon>Neoptera</taxon>
        <taxon>Endopterygota</taxon>
        <taxon>Lepidoptera</taxon>
        <taxon>Glossata</taxon>
        <taxon>Ditrysia</taxon>
        <taxon>Papilionoidea</taxon>
        <taxon>Nymphalidae</taxon>
        <taxon>Satyrinae</taxon>
        <taxon>Satyrini</taxon>
        <taxon>Parargina</taxon>
        <taxon>Pararge</taxon>
    </lineage>
</organism>